<reference evidence="3" key="1">
    <citation type="submission" date="2006-09" db="EMBL/GenBank/DDBJ databases">
        <title>Annotation of Plasmodium falciparum Dd2.</title>
        <authorList>
            <consortium name="The Broad Institute Genome Sequencing Platform"/>
            <person name="Volkman S.K."/>
            <person name="Neafsey D.E."/>
            <person name="Dash A.P."/>
            <person name="Chitnis C.E."/>
            <person name="Hartl D.L."/>
            <person name="Young S.K."/>
            <person name="Zeng Q."/>
            <person name="Koehrsen M."/>
            <person name="Alvarado L."/>
            <person name="Berlin A."/>
            <person name="Borenstein D."/>
            <person name="Chapman S.B."/>
            <person name="Chen Z."/>
            <person name="Engels R."/>
            <person name="Freedman E."/>
            <person name="Gellesch M."/>
            <person name="Goldberg J."/>
            <person name="Griggs A."/>
            <person name="Gujja S."/>
            <person name="Heilman E.R."/>
            <person name="Heiman D.I."/>
            <person name="Howarth C."/>
            <person name="Jen D."/>
            <person name="Larson L."/>
            <person name="Mehta T."/>
            <person name="Neiman D."/>
            <person name="Park D."/>
            <person name="Pearson M."/>
            <person name="Roberts A."/>
            <person name="Saif S."/>
            <person name="Shea T."/>
            <person name="Shenoy N."/>
            <person name="Sisk P."/>
            <person name="Stolte C."/>
            <person name="Sykes S."/>
            <person name="Walk T."/>
            <person name="White J."/>
            <person name="Yandava C."/>
            <person name="Haas B."/>
            <person name="Henn M.R."/>
            <person name="Nusbaum C."/>
            <person name="Birren B."/>
        </authorList>
    </citation>
    <scope>NUCLEOTIDE SEQUENCE [LARGE SCALE GENOMIC DNA]</scope>
</reference>
<dbReference type="AlphaFoldDB" id="A0A0L7M4I9"/>
<evidence type="ECO:0000256" key="1">
    <source>
        <dbReference type="SAM" id="Phobius"/>
    </source>
</evidence>
<name>A0A0L7M4I9_PLAF4</name>
<gene>
    <name evidence="2" type="ORF">PFDG_04205</name>
</gene>
<dbReference type="KEGG" id="pfd:PFDG_04205"/>
<keyword evidence="1" id="KW-1133">Transmembrane helix</keyword>
<sequence>MLSLYKRIHTLSIILKNICKSENHLLHSSYMTINRIEKRAYTNNVKRRTDDYILNILENNGVVLNKIGNFIVVKEDMNLLYERIIFNPVNYERVIEFIQMLDKNNLRQDFDIYYYEDSLRNIKLNRDQNKKEIFINIKEILEKGKKIKNDEKKNYLEKQNIQSLYYYNIQRYQHNKDPSSFLIDRRRLTKEEYIYQFISSILPYICFSFMLFFPHILICLYIPYIKKKNEKQKELCKILQLKQNIHSFKDIKPENILQIIDNNVKTVVFFYNHNIFLNMYIKSLMIDLSKFSNIILYPDFVHIPKGTFDQIKDLNTISSKLKKCIFEHDIMNKNKGDILYDYGCEVAHLSCLKNNNKLSFY</sequence>
<proteinExistence type="predicted"/>
<accession>A0A0L7M4I9</accession>
<evidence type="ECO:0000313" key="2">
    <source>
        <dbReference type="EMBL" id="KOB87738.1"/>
    </source>
</evidence>
<protein>
    <submittedName>
        <fullName evidence="2">Uncharacterized protein</fullName>
    </submittedName>
</protein>
<dbReference type="OrthoDB" id="443883at2759"/>
<dbReference type="OMA" id="KCIFEHE"/>
<keyword evidence="1" id="KW-0472">Membrane</keyword>
<reference evidence="3" key="2">
    <citation type="submission" date="2006-09" db="EMBL/GenBank/DDBJ databases">
        <title>The genome sequence of Plasmodium falciparum Dd2.</title>
        <authorList>
            <consortium name="The Broad Institute Genome Sequencing Platform"/>
            <person name="Birren B."/>
            <person name="Lander E."/>
            <person name="Galagan J."/>
            <person name="Nusbaum C."/>
            <person name="Devon K."/>
            <person name="Henn M."/>
            <person name="Jaffe D."/>
            <person name="Butler J."/>
            <person name="Alvarez P."/>
            <person name="Gnerre S."/>
            <person name="Grabherr M."/>
            <person name="Kleber M."/>
            <person name="Mauceli E."/>
            <person name="Brockman W."/>
            <person name="MacCallum I.A."/>
            <person name="Rounsley S."/>
            <person name="Young S."/>
            <person name="LaButti K."/>
            <person name="Pushparaj V."/>
            <person name="DeCaprio D."/>
            <person name="Crawford M."/>
            <person name="Koehrsen M."/>
            <person name="Engels R."/>
            <person name="Montgomery P."/>
            <person name="Pearson M."/>
            <person name="Howarth C."/>
            <person name="Larson L."/>
            <person name="Luoma S."/>
            <person name="White J."/>
            <person name="Kodira C."/>
            <person name="Zeng Q."/>
            <person name="O'Leary S."/>
            <person name="Yandava C."/>
            <person name="Alvarado L."/>
            <person name="Wirth D."/>
            <person name="Volkman S."/>
            <person name="Hartl D."/>
        </authorList>
    </citation>
    <scope>NUCLEOTIDE SEQUENCE [LARGE SCALE GENOMIC DNA]</scope>
</reference>
<feature type="transmembrane region" description="Helical" evidence="1">
    <location>
        <begin position="201"/>
        <end position="224"/>
    </location>
</feature>
<dbReference type="Proteomes" id="UP000054282">
    <property type="component" value="Unassembled WGS sequence"/>
</dbReference>
<dbReference type="EMBL" id="DS016660">
    <property type="protein sequence ID" value="KOB87738.1"/>
    <property type="molecule type" value="Genomic_DNA"/>
</dbReference>
<keyword evidence="1" id="KW-0812">Transmembrane</keyword>
<evidence type="ECO:0000313" key="3">
    <source>
        <dbReference type="Proteomes" id="UP000054282"/>
    </source>
</evidence>
<organism evidence="2 3">
    <name type="scientific">Plasmodium falciparum (isolate Dd2)</name>
    <dbReference type="NCBI Taxonomy" id="57267"/>
    <lineage>
        <taxon>Eukaryota</taxon>
        <taxon>Sar</taxon>
        <taxon>Alveolata</taxon>
        <taxon>Apicomplexa</taxon>
        <taxon>Aconoidasida</taxon>
        <taxon>Haemosporida</taxon>
        <taxon>Plasmodiidae</taxon>
        <taxon>Plasmodium</taxon>
        <taxon>Plasmodium (Laverania)</taxon>
    </lineage>
</organism>